<evidence type="ECO:0000313" key="2">
    <source>
        <dbReference type="Proteomes" id="UP000784294"/>
    </source>
</evidence>
<protein>
    <submittedName>
        <fullName evidence="1">Uncharacterized protein</fullName>
    </submittedName>
</protein>
<comment type="caution">
    <text evidence="1">The sequence shown here is derived from an EMBL/GenBank/DDBJ whole genome shotgun (WGS) entry which is preliminary data.</text>
</comment>
<dbReference type="Proteomes" id="UP000784294">
    <property type="component" value="Unassembled WGS sequence"/>
</dbReference>
<dbReference type="AlphaFoldDB" id="A0A448WPG8"/>
<evidence type="ECO:0000313" key="1">
    <source>
        <dbReference type="EMBL" id="VEL16900.1"/>
    </source>
</evidence>
<reference evidence="1" key="1">
    <citation type="submission" date="2018-11" db="EMBL/GenBank/DDBJ databases">
        <authorList>
            <consortium name="Pathogen Informatics"/>
        </authorList>
    </citation>
    <scope>NUCLEOTIDE SEQUENCE</scope>
</reference>
<gene>
    <name evidence="1" type="ORF">PXEA_LOCUS10340</name>
</gene>
<organism evidence="1 2">
    <name type="scientific">Protopolystoma xenopodis</name>
    <dbReference type="NCBI Taxonomy" id="117903"/>
    <lineage>
        <taxon>Eukaryota</taxon>
        <taxon>Metazoa</taxon>
        <taxon>Spiralia</taxon>
        <taxon>Lophotrochozoa</taxon>
        <taxon>Platyhelminthes</taxon>
        <taxon>Monogenea</taxon>
        <taxon>Polyopisthocotylea</taxon>
        <taxon>Polystomatidea</taxon>
        <taxon>Polystomatidae</taxon>
        <taxon>Protopolystoma</taxon>
    </lineage>
</organism>
<dbReference type="EMBL" id="CAAALY010030301">
    <property type="protein sequence ID" value="VEL16900.1"/>
    <property type="molecule type" value="Genomic_DNA"/>
</dbReference>
<sequence length="76" mass="8694">MKMIPCSDNVRHMSDETSNLFTGIEGNYFENSVTENVPIKPIDSWSRGIRRRLLANRPSNLFTNTFIDDQSLASPF</sequence>
<name>A0A448WPG8_9PLAT</name>
<accession>A0A448WPG8</accession>
<proteinExistence type="predicted"/>
<keyword evidence="2" id="KW-1185">Reference proteome</keyword>